<dbReference type="OrthoDB" id="4464925at2"/>
<evidence type="ECO:0000313" key="3">
    <source>
        <dbReference type="Proteomes" id="UP000255467"/>
    </source>
</evidence>
<dbReference type="EMBL" id="UGRY01000002">
    <property type="protein sequence ID" value="SUA72880.1"/>
    <property type="molecule type" value="Genomic_DNA"/>
</dbReference>
<accession>A0A378Y8K5</accession>
<organism evidence="2 3">
    <name type="scientific">Nocardia otitidiscaviarum</name>
    <dbReference type="NCBI Taxonomy" id="1823"/>
    <lineage>
        <taxon>Bacteria</taxon>
        <taxon>Bacillati</taxon>
        <taxon>Actinomycetota</taxon>
        <taxon>Actinomycetes</taxon>
        <taxon>Mycobacteriales</taxon>
        <taxon>Nocardiaceae</taxon>
        <taxon>Nocardia</taxon>
    </lineage>
</organism>
<evidence type="ECO:0008006" key="4">
    <source>
        <dbReference type="Google" id="ProtNLM"/>
    </source>
</evidence>
<feature type="compositionally biased region" description="Basic and acidic residues" evidence="1">
    <location>
        <begin position="266"/>
        <end position="280"/>
    </location>
</feature>
<evidence type="ECO:0000256" key="1">
    <source>
        <dbReference type="SAM" id="MobiDB-lite"/>
    </source>
</evidence>
<keyword evidence="3" id="KW-1185">Reference proteome</keyword>
<gene>
    <name evidence="2" type="ORF">NCTC1934_00310</name>
</gene>
<dbReference type="AlphaFoldDB" id="A0A378Y8K5"/>
<dbReference type="PROSITE" id="PS51257">
    <property type="entry name" value="PROKAR_LIPOPROTEIN"/>
    <property type="match status" value="1"/>
</dbReference>
<dbReference type="RefSeq" id="WP_039816510.1">
    <property type="nucleotide sequence ID" value="NZ_UGRY01000002.1"/>
</dbReference>
<dbReference type="Proteomes" id="UP000255467">
    <property type="component" value="Unassembled WGS sequence"/>
</dbReference>
<feature type="region of interest" description="Disordered" evidence="1">
    <location>
        <begin position="252"/>
        <end position="299"/>
    </location>
</feature>
<sequence>MNLTRVLAASVLIPVTATLLSCSRDDDPTGTPTTTARPTPVPAAEYRFPRDLAGDFTFQWSADEGVDLGDTPSAIVRAFEEGYVIARKIGARFSYPGYLEAVPDRPTLRTPDGGDLPSGAEEGNWLQRLAGTVRARILQITPADEGFTAAYCTDYFDAAFSQDGGKTYWWTSNGSNGEPISGAMIVLEVRPVPGRTPPEDTSEQIGPDRAPRYNVFDGWEIVEEDGWVNVEGTPPPAFSHLATLNAECNAWARSNPHTNPAPNSVDPDRVNTRGIERQRADPVPAAEPQSPGWPVPVQY</sequence>
<name>A0A378Y8K5_9NOCA</name>
<reference evidence="2 3" key="1">
    <citation type="submission" date="2018-06" db="EMBL/GenBank/DDBJ databases">
        <authorList>
            <consortium name="Pathogen Informatics"/>
            <person name="Doyle S."/>
        </authorList>
    </citation>
    <scope>NUCLEOTIDE SEQUENCE [LARGE SCALE GENOMIC DNA]</scope>
    <source>
        <strain evidence="2 3">NCTC1934</strain>
    </source>
</reference>
<proteinExistence type="predicted"/>
<protein>
    <recommendedName>
        <fullName evidence="4">Lipoprotein</fullName>
    </recommendedName>
</protein>
<evidence type="ECO:0000313" key="2">
    <source>
        <dbReference type="EMBL" id="SUA72880.1"/>
    </source>
</evidence>